<name>A0A8J5IYK7_9STRA</name>
<dbReference type="AlphaFoldDB" id="A0A8J5IYK7"/>
<reference evidence="1" key="1">
    <citation type="submission" date="2021-01" db="EMBL/GenBank/DDBJ databases">
        <title>Phytophthora aleatoria, a newly-described species from Pinus radiata is distinct from Phytophthora cactorum isolates based on comparative genomics.</title>
        <authorList>
            <person name="Mcdougal R."/>
            <person name="Panda P."/>
            <person name="Williams N."/>
            <person name="Studholme D.J."/>
        </authorList>
    </citation>
    <scope>NUCLEOTIDE SEQUENCE</scope>
    <source>
        <strain evidence="1">NZFS 4037</strain>
    </source>
</reference>
<proteinExistence type="predicted"/>
<dbReference type="Proteomes" id="UP000709295">
    <property type="component" value="Unassembled WGS sequence"/>
</dbReference>
<evidence type="ECO:0000313" key="2">
    <source>
        <dbReference type="Proteomes" id="UP000709295"/>
    </source>
</evidence>
<organism evidence="1 2">
    <name type="scientific">Phytophthora aleatoria</name>
    <dbReference type="NCBI Taxonomy" id="2496075"/>
    <lineage>
        <taxon>Eukaryota</taxon>
        <taxon>Sar</taxon>
        <taxon>Stramenopiles</taxon>
        <taxon>Oomycota</taxon>
        <taxon>Peronosporomycetes</taxon>
        <taxon>Peronosporales</taxon>
        <taxon>Peronosporaceae</taxon>
        <taxon>Phytophthora</taxon>
    </lineage>
</organism>
<protein>
    <submittedName>
        <fullName evidence="1">Uncharacterized protein</fullName>
    </submittedName>
</protein>
<gene>
    <name evidence="1" type="ORF">JG688_00013681</name>
</gene>
<evidence type="ECO:0000313" key="1">
    <source>
        <dbReference type="EMBL" id="KAG6951559.1"/>
    </source>
</evidence>
<sequence length="70" mass="8274">MEPRWLRRCHESFEVKKLEIVFVIDKDKLDTFELTNVTGEGLLLDFGWQKGEEKQKVEFVGIRGLYNLSN</sequence>
<comment type="caution">
    <text evidence="1">The sequence shown here is derived from an EMBL/GenBank/DDBJ whole genome shotgun (WGS) entry which is preliminary data.</text>
</comment>
<keyword evidence="2" id="KW-1185">Reference proteome</keyword>
<dbReference type="EMBL" id="JAENGY010001190">
    <property type="protein sequence ID" value="KAG6951559.1"/>
    <property type="molecule type" value="Genomic_DNA"/>
</dbReference>
<accession>A0A8J5IYK7</accession>